<evidence type="ECO:0000313" key="3">
    <source>
        <dbReference type="EMBL" id="TDK68278.1"/>
    </source>
</evidence>
<accession>A0A4R5W5G0</accession>
<name>A0A4R5W5G0_9BURK</name>
<keyword evidence="4" id="KW-1185">Reference proteome</keyword>
<dbReference type="EMBL" id="SMYL01000001">
    <property type="protein sequence ID" value="TDK68278.1"/>
    <property type="molecule type" value="Genomic_DNA"/>
</dbReference>
<comment type="caution">
    <text evidence="3">The sequence shown here is derived from an EMBL/GenBank/DDBJ whole genome shotgun (WGS) entry which is preliminary data.</text>
</comment>
<evidence type="ECO:0000313" key="4">
    <source>
        <dbReference type="Proteomes" id="UP000294829"/>
    </source>
</evidence>
<reference evidence="3 4" key="1">
    <citation type="submission" date="2019-03" db="EMBL/GenBank/DDBJ databases">
        <title>Sapientia aquatica gen. nov., sp. nov., isolated from a crater lake.</title>
        <authorList>
            <person name="Felfoldi T."/>
            <person name="Szabo A."/>
            <person name="Toth E."/>
            <person name="Schumann P."/>
            <person name="Keki Z."/>
            <person name="Marialigeti K."/>
            <person name="Mathe I."/>
        </authorList>
    </citation>
    <scope>NUCLEOTIDE SEQUENCE [LARGE SCALE GENOMIC DNA]</scope>
    <source>
        <strain evidence="3 4">SA-152</strain>
    </source>
</reference>
<dbReference type="OrthoDB" id="5515706at2"/>
<protein>
    <submittedName>
        <fullName evidence="3">PEP-CTERM sorting domain-containing protein</fullName>
    </submittedName>
</protein>
<evidence type="ECO:0000259" key="2">
    <source>
        <dbReference type="Pfam" id="PF07589"/>
    </source>
</evidence>
<organism evidence="3 4">
    <name type="scientific">Sapientia aquatica</name>
    <dbReference type="NCBI Taxonomy" id="1549640"/>
    <lineage>
        <taxon>Bacteria</taxon>
        <taxon>Pseudomonadati</taxon>
        <taxon>Pseudomonadota</taxon>
        <taxon>Betaproteobacteria</taxon>
        <taxon>Burkholderiales</taxon>
        <taxon>Oxalobacteraceae</taxon>
        <taxon>Sapientia</taxon>
    </lineage>
</organism>
<sequence length="174" mass="18192">MNMFKSLSIAVIAALSFGMSQAQATELFDFTFSGPSASGSGTLVANPNGDGTFTVISGSGTETVLGASDTLTLLLNPNGISFAKSPNGIFLFNDQLFPTANPLMDQYGLLFATSSGTEVNIWGTDANAYIYANQRTIKESTTFSLNDEGVIPEPASIALLGLGLLAFTAVRRKS</sequence>
<dbReference type="InterPro" id="IPR013424">
    <property type="entry name" value="Ice-binding_C"/>
</dbReference>
<dbReference type="Pfam" id="PF07589">
    <property type="entry name" value="PEP-CTERM"/>
    <property type="match status" value="1"/>
</dbReference>
<feature type="signal peptide" evidence="1">
    <location>
        <begin position="1"/>
        <end position="24"/>
    </location>
</feature>
<feature type="chain" id="PRO_5020319269" evidence="1">
    <location>
        <begin position="25"/>
        <end position="174"/>
    </location>
</feature>
<keyword evidence="1" id="KW-0732">Signal</keyword>
<proteinExistence type="predicted"/>
<feature type="domain" description="Ice-binding protein C-terminal" evidence="2">
    <location>
        <begin position="151"/>
        <end position="173"/>
    </location>
</feature>
<dbReference type="NCBIfam" id="TIGR02595">
    <property type="entry name" value="PEP_CTERM"/>
    <property type="match status" value="1"/>
</dbReference>
<gene>
    <name evidence="3" type="ORF">E2I14_01670</name>
</gene>
<dbReference type="AlphaFoldDB" id="A0A4R5W5G0"/>
<dbReference type="RefSeq" id="WP_133324789.1">
    <property type="nucleotide sequence ID" value="NZ_SMYL01000001.1"/>
</dbReference>
<dbReference type="Proteomes" id="UP000294829">
    <property type="component" value="Unassembled WGS sequence"/>
</dbReference>
<evidence type="ECO:0000256" key="1">
    <source>
        <dbReference type="SAM" id="SignalP"/>
    </source>
</evidence>